<evidence type="ECO:0000313" key="4">
    <source>
        <dbReference type="Proteomes" id="UP000233556"/>
    </source>
</evidence>
<keyword evidence="3" id="KW-0695">RNA-directed DNA polymerase</keyword>
<dbReference type="AlphaFoldDB" id="A0A2I0UNB3"/>
<organism evidence="3 4">
    <name type="scientific">Limosa lapponica baueri</name>
    <dbReference type="NCBI Taxonomy" id="1758121"/>
    <lineage>
        <taxon>Eukaryota</taxon>
        <taxon>Metazoa</taxon>
        <taxon>Chordata</taxon>
        <taxon>Craniata</taxon>
        <taxon>Vertebrata</taxon>
        <taxon>Euteleostomi</taxon>
        <taxon>Archelosauria</taxon>
        <taxon>Archosauria</taxon>
        <taxon>Dinosauria</taxon>
        <taxon>Saurischia</taxon>
        <taxon>Theropoda</taxon>
        <taxon>Coelurosauria</taxon>
        <taxon>Aves</taxon>
        <taxon>Neognathae</taxon>
        <taxon>Neoaves</taxon>
        <taxon>Charadriiformes</taxon>
        <taxon>Scolopacidae</taxon>
        <taxon>Limosa</taxon>
    </lineage>
</organism>
<evidence type="ECO:0000259" key="2">
    <source>
        <dbReference type="Pfam" id="PF00078"/>
    </source>
</evidence>
<feature type="region of interest" description="Disordered" evidence="1">
    <location>
        <begin position="366"/>
        <end position="385"/>
    </location>
</feature>
<dbReference type="EMBL" id="KZ505676">
    <property type="protein sequence ID" value="PKU47522.1"/>
    <property type="molecule type" value="Genomic_DNA"/>
</dbReference>
<dbReference type="GO" id="GO:0003964">
    <property type="term" value="F:RNA-directed DNA polymerase activity"/>
    <property type="evidence" value="ECO:0007669"/>
    <property type="project" value="UniProtKB-KW"/>
</dbReference>
<reference evidence="4" key="2">
    <citation type="submission" date="2017-12" db="EMBL/GenBank/DDBJ databases">
        <title>Genome sequence of the Bar-tailed Godwit (Limosa lapponica baueri).</title>
        <authorList>
            <person name="Lima N.C.B."/>
            <person name="Parody-Merino A.M."/>
            <person name="Battley P.F."/>
            <person name="Fidler A.E."/>
            <person name="Prosdocimi F."/>
        </authorList>
    </citation>
    <scope>NUCLEOTIDE SEQUENCE [LARGE SCALE GENOMIC DNA]</scope>
</reference>
<gene>
    <name evidence="3" type="ORF">llap_2164</name>
</gene>
<keyword evidence="3" id="KW-0808">Transferase</keyword>
<reference evidence="4" key="1">
    <citation type="submission" date="2017-11" db="EMBL/GenBank/DDBJ databases">
        <authorList>
            <person name="Lima N.C."/>
            <person name="Parody-Merino A.M."/>
            <person name="Battley P.F."/>
            <person name="Fidler A.E."/>
            <person name="Prosdocimi F."/>
        </authorList>
    </citation>
    <scope>NUCLEOTIDE SEQUENCE [LARGE SCALE GENOMIC DNA]</scope>
</reference>
<keyword evidence="4" id="KW-1185">Reference proteome</keyword>
<evidence type="ECO:0000256" key="1">
    <source>
        <dbReference type="SAM" id="MobiDB-lite"/>
    </source>
</evidence>
<protein>
    <submittedName>
        <fullName evidence="3">Rna-directed dna polymerase from mobile element jockey-like</fullName>
    </submittedName>
</protein>
<dbReference type="PANTHER" id="PTHR33332">
    <property type="entry name" value="REVERSE TRANSCRIPTASE DOMAIN-CONTAINING PROTEIN"/>
    <property type="match status" value="1"/>
</dbReference>
<dbReference type="OrthoDB" id="416454at2759"/>
<feature type="domain" description="Reverse transcriptase" evidence="2">
    <location>
        <begin position="8"/>
        <end position="139"/>
    </location>
</feature>
<evidence type="ECO:0000313" key="3">
    <source>
        <dbReference type="EMBL" id="PKU47522.1"/>
    </source>
</evidence>
<sequence>MEQILLESLLRQVENKEVMDHSQHGFSKGKSCLTNLVAFYDVATALADKGRATDINYPDLGKVFDTVPHDILVSKLERRGFDPWTTQRIRNWLNGHTQRVAVSGSISKWKPEMNGVPLGSVLGLVLFNITVGNMDSGIECPLSKFANDSKLCGAVDTLEGRDAIQRDLDRLESLLNPELFTLQESSGQWLSVQIGIADKWCPSGVQVLFNVFINDIDSGIECTFSKFADGTKLSGAVDMPEGQDAIQRDLDKLERWAHVNLMRFNKAKCRVLHLGWGNPQYQYRLGDEGTESSPAEEDLGVLDEKLDVSQQYALTAQKANHILGCIKRSVASRLWEVILPLCSGETPTWSTVSSSGALSTGRTWTFGAGPAEGHKDGQRTGAPML</sequence>
<name>A0A2I0UNB3_LIMLA</name>
<dbReference type="Pfam" id="PF00078">
    <property type="entry name" value="RVT_1"/>
    <property type="match status" value="1"/>
</dbReference>
<accession>A0A2I0UNB3</accession>
<proteinExistence type="predicted"/>
<dbReference type="InterPro" id="IPR000477">
    <property type="entry name" value="RT_dom"/>
</dbReference>
<keyword evidence="3" id="KW-0548">Nucleotidyltransferase</keyword>
<dbReference type="Proteomes" id="UP000233556">
    <property type="component" value="Unassembled WGS sequence"/>
</dbReference>